<keyword evidence="2" id="KW-1185">Reference proteome</keyword>
<dbReference type="RefSeq" id="XP_056478078.1">
    <property type="nucleotide sequence ID" value="XM_056615106.1"/>
</dbReference>
<name>A0A9W9KLP5_9EURO</name>
<sequence>MTDDWGNSLMRNEPEFLVLDGTMVTITVVVSRFFTLTLPAPLSTNDHPKMIHEHDIREINTDDQ</sequence>
<dbReference type="AlphaFoldDB" id="A0A9W9KLP5"/>
<reference evidence="1" key="2">
    <citation type="journal article" date="2023" name="IMA Fungus">
        <title>Comparative genomic study of the Penicillium genus elucidates a diverse pangenome and 15 lateral gene transfer events.</title>
        <authorList>
            <person name="Petersen C."/>
            <person name="Sorensen T."/>
            <person name="Nielsen M.R."/>
            <person name="Sondergaard T.E."/>
            <person name="Sorensen J.L."/>
            <person name="Fitzpatrick D.A."/>
            <person name="Frisvad J.C."/>
            <person name="Nielsen K.L."/>
        </authorList>
    </citation>
    <scope>NUCLEOTIDE SEQUENCE</scope>
    <source>
        <strain evidence="1">IBT 30761</strain>
    </source>
</reference>
<reference evidence="1" key="1">
    <citation type="submission" date="2022-11" db="EMBL/GenBank/DDBJ databases">
        <authorList>
            <person name="Petersen C."/>
        </authorList>
    </citation>
    <scope>NUCLEOTIDE SEQUENCE</scope>
    <source>
        <strain evidence="1">IBT 30761</strain>
    </source>
</reference>
<dbReference type="Proteomes" id="UP001149074">
    <property type="component" value="Unassembled WGS sequence"/>
</dbReference>
<evidence type="ECO:0000313" key="1">
    <source>
        <dbReference type="EMBL" id="KAJ5109967.1"/>
    </source>
</evidence>
<protein>
    <submittedName>
        <fullName evidence="1">Uncharacterized protein</fullName>
    </submittedName>
</protein>
<dbReference type="GeneID" id="81354085"/>
<dbReference type="EMBL" id="JAPQKI010000003">
    <property type="protein sequence ID" value="KAJ5109967.1"/>
    <property type="molecule type" value="Genomic_DNA"/>
</dbReference>
<organism evidence="1 2">
    <name type="scientific">Penicillium argentinense</name>
    <dbReference type="NCBI Taxonomy" id="1131581"/>
    <lineage>
        <taxon>Eukaryota</taxon>
        <taxon>Fungi</taxon>
        <taxon>Dikarya</taxon>
        <taxon>Ascomycota</taxon>
        <taxon>Pezizomycotina</taxon>
        <taxon>Eurotiomycetes</taxon>
        <taxon>Eurotiomycetidae</taxon>
        <taxon>Eurotiales</taxon>
        <taxon>Aspergillaceae</taxon>
        <taxon>Penicillium</taxon>
    </lineage>
</organism>
<evidence type="ECO:0000313" key="2">
    <source>
        <dbReference type="Proteomes" id="UP001149074"/>
    </source>
</evidence>
<proteinExistence type="predicted"/>
<accession>A0A9W9KLP5</accession>
<gene>
    <name evidence="1" type="ORF">N7532_002612</name>
</gene>
<comment type="caution">
    <text evidence="1">The sequence shown here is derived from an EMBL/GenBank/DDBJ whole genome shotgun (WGS) entry which is preliminary data.</text>
</comment>